<dbReference type="InterPro" id="IPR013815">
    <property type="entry name" value="ATP_grasp_subdomain_1"/>
</dbReference>
<comment type="caution">
    <text evidence="6">The sequence shown here is derived from an EMBL/GenBank/DDBJ whole genome shotgun (WGS) entry which is preliminary data.</text>
</comment>
<proteinExistence type="inferred from homology"/>
<keyword evidence="4" id="KW-0547">Nucleotide-binding</keyword>
<keyword evidence="3" id="KW-0961">Cell wall biogenesis/degradation</keyword>
<evidence type="ECO:0000256" key="1">
    <source>
        <dbReference type="ARBA" id="ARBA00010871"/>
    </source>
</evidence>
<dbReference type="InterPro" id="IPR011127">
    <property type="entry name" value="Dala_Dala_lig_N"/>
</dbReference>
<dbReference type="Proteomes" id="UP000437736">
    <property type="component" value="Unassembled WGS sequence"/>
</dbReference>
<dbReference type="PANTHER" id="PTHR23132">
    <property type="entry name" value="D-ALANINE--D-ALANINE LIGASE"/>
    <property type="match status" value="1"/>
</dbReference>
<dbReference type="EMBL" id="WJHE01000943">
    <property type="protein sequence ID" value="MST34317.1"/>
    <property type="molecule type" value="Genomic_DNA"/>
</dbReference>
<dbReference type="PANTHER" id="PTHR23132:SF0">
    <property type="entry name" value="D-ALANINE-D-ALANINE LIGASE FAMILY"/>
    <property type="match status" value="1"/>
</dbReference>
<dbReference type="Gene3D" id="3.30.470.20">
    <property type="entry name" value="ATP-grasp fold, B domain"/>
    <property type="match status" value="1"/>
</dbReference>
<dbReference type="Gene3D" id="3.30.1490.20">
    <property type="entry name" value="ATP-grasp fold, A domain"/>
    <property type="match status" value="1"/>
</dbReference>
<keyword evidence="4" id="KW-0067">ATP-binding</keyword>
<dbReference type="InterPro" id="IPR011761">
    <property type="entry name" value="ATP-grasp"/>
</dbReference>
<keyword evidence="2" id="KW-0436">Ligase</keyword>
<dbReference type="InterPro" id="IPR016185">
    <property type="entry name" value="PreATP-grasp_dom_sf"/>
</dbReference>
<evidence type="ECO:0000313" key="6">
    <source>
        <dbReference type="EMBL" id="MST34317.1"/>
    </source>
</evidence>
<evidence type="ECO:0000256" key="3">
    <source>
        <dbReference type="ARBA" id="ARBA00023316"/>
    </source>
</evidence>
<evidence type="ECO:0000259" key="5">
    <source>
        <dbReference type="PROSITE" id="PS50975"/>
    </source>
</evidence>
<feature type="non-terminal residue" evidence="6">
    <location>
        <position position="1"/>
    </location>
</feature>
<dbReference type="Gene3D" id="3.40.50.20">
    <property type="match status" value="1"/>
</dbReference>
<evidence type="ECO:0000256" key="4">
    <source>
        <dbReference type="PROSITE-ProRule" id="PRU00409"/>
    </source>
</evidence>
<evidence type="ECO:0000313" key="7">
    <source>
        <dbReference type="Proteomes" id="UP000437736"/>
    </source>
</evidence>
<reference evidence="6 7" key="1">
    <citation type="submission" date="2019-11" db="EMBL/GenBank/DDBJ databases">
        <title>Acidiferrimicrobium australis gen. nov., sp. nov., an acidophilic and obligately heterotrophic, member of the Actinobacteria that catalyses dissimilatory oxido- reduction of iron isolated from metal-rich acidic water in Chile.</title>
        <authorList>
            <person name="Gonzalez D."/>
            <person name="Huber K."/>
            <person name="Hedrich S."/>
            <person name="Rojas-Villalobos C."/>
            <person name="Quatrini R."/>
            <person name="Dinamarca M.A."/>
            <person name="Schwarz A."/>
            <person name="Canales C."/>
            <person name="Nancucheo I."/>
        </authorList>
    </citation>
    <scope>NUCLEOTIDE SEQUENCE [LARGE SCALE GENOMIC DNA]</scope>
    <source>
        <strain evidence="6 7">USS-CCA1</strain>
    </source>
</reference>
<comment type="similarity">
    <text evidence="1">Belongs to the D-alanine--D-alanine ligase family.</text>
</comment>
<name>A0ABW9QYI3_9ACTN</name>
<organism evidence="6 7">
    <name type="scientific">Acidiferrimicrobium australe</name>
    <dbReference type="NCBI Taxonomy" id="2664430"/>
    <lineage>
        <taxon>Bacteria</taxon>
        <taxon>Bacillati</taxon>
        <taxon>Actinomycetota</taxon>
        <taxon>Acidimicrobiia</taxon>
        <taxon>Acidimicrobiales</taxon>
        <taxon>Acidimicrobiaceae</taxon>
        <taxon>Acidiferrimicrobium</taxon>
    </lineage>
</organism>
<accession>A0ABW9QYI3</accession>
<sequence length="359" mass="37642">LPAVRVALLFGGPSPERGISLNSARSVADHLEGPGVELGELIYLDGACRPFPVTRPLLYSNTPDDFDFKLGLSSTPLTPDELAARLRGCDLAFPVLHGAFGEDGGVQRILEGAGVPYVGSGPDACAVAYDKHRCAEHLSAAGVRTVAHAVVDAGDDPAAVGERLAALAPPGTPLVSKPSAGGSSLGVAVHPAGADRVAAILARAGRYGRVVVQGWVDGVEVTTVVVDGPGGPVALPPVEVELRRRSGHEILSYRHKYLPSDDTRYHCPPRFPGEVVDAVRATAERAFAVLGLRDFARIDAWLRPDGEVVVSDVNPISGMEQNSFLFIQAAQAGMTHRGTGRPVEGECPEEEVAVEVRLA</sequence>
<dbReference type="SUPFAM" id="SSF52440">
    <property type="entry name" value="PreATP-grasp domain"/>
    <property type="match status" value="1"/>
</dbReference>
<feature type="domain" description="ATP-grasp" evidence="5">
    <location>
        <begin position="135"/>
        <end position="343"/>
    </location>
</feature>
<dbReference type="Pfam" id="PF07478">
    <property type="entry name" value="Dala_Dala_lig_C"/>
    <property type="match status" value="1"/>
</dbReference>
<dbReference type="InterPro" id="IPR011095">
    <property type="entry name" value="Dala_Dala_lig_C"/>
</dbReference>
<dbReference type="PROSITE" id="PS50975">
    <property type="entry name" value="ATP_GRASP"/>
    <property type="match status" value="1"/>
</dbReference>
<dbReference type="Pfam" id="PF01820">
    <property type="entry name" value="Dala_Dala_lig_N"/>
    <property type="match status" value="1"/>
</dbReference>
<protein>
    <recommendedName>
        <fullName evidence="5">ATP-grasp domain-containing protein</fullName>
    </recommendedName>
</protein>
<keyword evidence="7" id="KW-1185">Reference proteome</keyword>
<feature type="non-terminal residue" evidence="6">
    <location>
        <position position="359"/>
    </location>
</feature>
<dbReference type="SUPFAM" id="SSF56059">
    <property type="entry name" value="Glutathione synthetase ATP-binding domain-like"/>
    <property type="match status" value="1"/>
</dbReference>
<gene>
    <name evidence="6" type="ORF">GHK86_16510</name>
</gene>
<evidence type="ECO:0000256" key="2">
    <source>
        <dbReference type="ARBA" id="ARBA00022598"/>
    </source>
</evidence>